<evidence type="ECO:0000256" key="1">
    <source>
        <dbReference type="ARBA" id="ARBA00022448"/>
    </source>
</evidence>
<gene>
    <name evidence="3" type="ORF">PoB_005933500</name>
</gene>
<reference evidence="3 4" key="1">
    <citation type="journal article" date="2021" name="Elife">
        <title>Chloroplast acquisition without the gene transfer in kleptoplastic sea slugs, Plakobranchus ocellatus.</title>
        <authorList>
            <person name="Maeda T."/>
            <person name="Takahashi S."/>
            <person name="Yoshida T."/>
            <person name="Shimamura S."/>
            <person name="Takaki Y."/>
            <person name="Nagai Y."/>
            <person name="Toyoda A."/>
            <person name="Suzuki Y."/>
            <person name="Arimoto A."/>
            <person name="Ishii H."/>
            <person name="Satoh N."/>
            <person name="Nishiyama T."/>
            <person name="Hasebe M."/>
            <person name="Maruyama T."/>
            <person name="Minagawa J."/>
            <person name="Obokata J."/>
            <person name="Shigenobu S."/>
        </authorList>
    </citation>
    <scope>NUCLEOTIDE SEQUENCE [LARGE SCALE GENOMIC DNA]</scope>
</reference>
<dbReference type="GO" id="GO:0005829">
    <property type="term" value="C:cytosol"/>
    <property type="evidence" value="ECO:0007669"/>
    <property type="project" value="TreeGrafter"/>
</dbReference>
<dbReference type="PANTHER" id="PTHR10219:SF25">
    <property type="entry name" value="PLECKSTRIN HOMOLOGY DOMAIN-CONTAINING FAMILY A MEMBER 8"/>
    <property type="match status" value="1"/>
</dbReference>
<dbReference type="EMBL" id="BLXT01006675">
    <property type="protein sequence ID" value="GFO32830.1"/>
    <property type="molecule type" value="Genomic_DNA"/>
</dbReference>
<dbReference type="Pfam" id="PF08718">
    <property type="entry name" value="GLTP"/>
    <property type="match status" value="1"/>
</dbReference>
<protein>
    <submittedName>
        <fullName evidence="3">C1orf50 homolog</fullName>
    </submittedName>
</protein>
<dbReference type="AlphaFoldDB" id="A0AAV4CIZ0"/>
<dbReference type="GO" id="GO:1902388">
    <property type="term" value="F:ceramide 1-phosphate transfer activity"/>
    <property type="evidence" value="ECO:0007669"/>
    <property type="project" value="TreeGrafter"/>
</dbReference>
<proteinExistence type="predicted"/>
<dbReference type="SUPFAM" id="SSF110004">
    <property type="entry name" value="Glycolipid transfer protein, GLTP"/>
    <property type="match status" value="1"/>
</dbReference>
<evidence type="ECO:0000259" key="2">
    <source>
        <dbReference type="Pfam" id="PF08718"/>
    </source>
</evidence>
<accession>A0AAV4CIZ0</accession>
<dbReference type="GO" id="GO:0016020">
    <property type="term" value="C:membrane"/>
    <property type="evidence" value="ECO:0007669"/>
    <property type="project" value="TreeGrafter"/>
</dbReference>
<keyword evidence="4" id="KW-1185">Reference proteome</keyword>
<dbReference type="Proteomes" id="UP000735302">
    <property type="component" value="Unassembled WGS sequence"/>
</dbReference>
<evidence type="ECO:0000313" key="4">
    <source>
        <dbReference type="Proteomes" id="UP000735302"/>
    </source>
</evidence>
<dbReference type="PANTHER" id="PTHR10219">
    <property type="entry name" value="GLYCOLIPID TRANSFER PROTEIN-RELATED"/>
    <property type="match status" value="1"/>
</dbReference>
<dbReference type="InterPro" id="IPR036497">
    <property type="entry name" value="GLTP_sf"/>
</dbReference>
<keyword evidence="1" id="KW-0813">Transport</keyword>
<dbReference type="GO" id="GO:1902387">
    <property type="term" value="F:ceramide 1-phosphate binding"/>
    <property type="evidence" value="ECO:0007669"/>
    <property type="project" value="TreeGrafter"/>
</dbReference>
<dbReference type="Gene3D" id="1.10.3520.10">
    <property type="entry name" value="Glycolipid transfer protein"/>
    <property type="match status" value="1"/>
</dbReference>
<evidence type="ECO:0000313" key="3">
    <source>
        <dbReference type="EMBL" id="GFO32830.1"/>
    </source>
</evidence>
<comment type="caution">
    <text evidence="3">The sequence shown here is derived from an EMBL/GenBank/DDBJ whole genome shotgun (WGS) entry which is preliminary data.</text>
</comment>
<organism evidence="3 4">
    <name type="scientific">Plakobranchus ocellatus</name>
    <dbReference type="NCBI Taxonomy" id="259542"/>
    <lineage>
        <taxon>Eukaryota</taxon>
        <taxon>Metazoa</taxon>
        <taxon>Spiralia</taxon>
        <taxon>Lophotrochozoa</taxon>
        <taxon>Mollusca</taxon>
        <taxon>Gastropoda</taxon>
        <taxon>Heterobranchia</taxon>
        <taxon>Euthyneura</taxon>
        <taxon>Panpulmonata</taxon>
        <taxon>Sacoglossa</taxon>
        <taxon>Placobranchoidea</taxon>
        <taxon>Plakobranchidae</taxon>
        <taxon>Plakobranchus</taxon>
    </lineage>
</organism>
<name>A0AAV4CIZ0_9GAST</name>
<feature type="domain" description="Glycolipid transfer protein" evidence="2">
    <location>
        <begin position="33"/>
        <end position="168"/>
    </location>
</feature>
<sequence length="212" mass="24116">MAATVTEDQPTFTEKTAFANIVRFPVVGDDNLIETKPFLDACSGVLSVLDKLGSAFSVPKKDVQGNIKRVTECYETDPNLYKTVNVFMEKKQSPGSLLWLKRALQFLLAFIDSILQDHINGTEKESLRQNVLQAYEPTLKPYHGKMTQFLFSNISRLVPHRKDFLVAMLSEPDATLDMVFHDLQLYLPDFRRNVQIVNDLLVQHGLDEQKVV</sequence>
<dbReference type="InterPro" id="IPR014830">
    <property type="entry name" value="Glycolipid_transfer_prot_dom"/>
</dbReference>